<keyword evidence="2" id="KW-1185">Reference proteome</keyword>
<feature type="transmembrane region" description="Helical" evidence="1">
    <location>
        <begin position="48"/>
        <end position="75"/>
    </location>
</feature>
<dbReference type="GO" id="GO:0015171">
    <property type="term" value="F:amino acid transmembrane transporter activity"/>
    <property type="evidence" value="ECO:0007669"/>
    <property type="project" value="TreeGrafter"/>
</dbReference>
<dbReference type="WBParaSite" id="SMUV_0000552101-mRNA-1">
    <property type="protein sequence ID" value="SMUV_0000552101-mRNA-1"/>
    <property type="gene ID" value="SMUV_0000552101"/>
</dbReference>
<dbReference type="Proteomes" id="UP000046393">
    <property type="component" value="Unplaced"/>
</dbReference>
<dbReference type="STRING" id="451379.A0A0N5ALU3"/>
<feature type="transmembrane region" description="Helical" evidence="1">
    <location>
        <begin position="173"/>
        <end position="198"/>
    </location>
</feature>
<feature type="transmembrane region" description="Helical" evidence="1">
    <location>
        <begin position="125"/>
        <end position="153"/>
    </location>
</feature>
<dbReference type="GO" id="GO:0005886">
    <property type="term" value="C:plasma membrane"/>
    <property type="evidence" value="ECO:0007669"/>
    <property type="project" value="TreeGrafter"/>
</dbReference>
<keyword evidence="1" id="KW-1133">Transmembrane helix</keyword>
<evidence type="ECO:0000313" key="2">
    <source>
        <dbReference type="Proteomes" id="UP000046393"/>
    </source>
</evidence>
<feature type="transmembrane region" description="Helical" evidence="1">
    <location>
        <begin position="95"/>
        <end position="113"/>
    </location>
</feature>
<accession>A0A0N5ALU3</accession>
<protein>
    <submittedName>
        <fullName evidence="3">G_PROTEIN_RECEP_F1_2 domain-containing protein</fullName>
    </submittedName>
</protein>
<dbReference type="AlphaFoldDB" id="A0A0N5ALU3"/>
<reference evidence="3" key="1">
    <citation type="submission" date="2017-02" db="UniProtKB">
        <authorList>
            <consortium name="WormBaseParasite"/>
        </authorList>
    </citation>
    <scope>IDENTIFICATION</scope>
</reference>
<proteinExistence type="predicted"/>
<name>A0A0N5ALU3_9BILA</name>
<sequence>MKQFLRTLIRSKPCVNEIYSLTGSARNLDYPALIGFDKLMNIEYFLQVFGTLTISVTLIMLFTVISTSVVGYLSYNADHWNLIESNLNLEVLSNSSYFYCLFFGIETFSLLYNGTPECRKRIGNISICSCLVFLGTVAAVLIVYFCVVDSHTLRIELSLPVVYHIAQKPAARYFATVGAVCGLTGATVVSAMPLYLVLTTLGNDGLLPLQTYTTTTKAKIFTALLVLVTGASLLILKTSLLFSLIRLNTNARLLILAYVVLGSRMLKKSTSEDQTTIEYKKLITPTLTINEDGELQDKISLTAYDQNSICQIQNSHNKQKARSAHGNTTENDEIIENLDSTSDNKENNILNTPYQKRYYCHRKSGVCGYGAVAQNNDEMFTDFASMKVFPSKYSFGHSEKRQQIHCSQAMLQMLSNCEILFPTPPCSLHYLANTSTHTAAIAGAFCLG</sequence>
<evidence type="ECO:0000256" key="1">
    <source>
        <dbReference type="SAM" id="Phobius"/>
    </source>
</evidence>
<dbReference type="PANTHER" id="PTHR43243">
    <property type="entry name" value="INNER MEMBRANE TRANSPORTER YGJI-RELATED"/>
    <property type="match status" value="1"/>
</dbReference>
<evidence type="ECO:0000313" key="3">
    <source>
        <dbReference type="WBParaSite" id="SMUV_0000552101-mRNA-1"/>
    </source>
</evidence>
<keyword evidence="1" id="KW-0472">Membrane</keyword>
<keyword evidence="1" id="KW-0812">Transmembrane</keyword>
<feature type="transmembrane region" description="Helical" evidence="1">
    <location>
        <begin position="218"/>
        <end position="236"/>
    </location>
</feature>
<dbReference type="PANTHER" id="PTHR43243:SF20">
    <property type="entry name" value="CATIONIC AMINO ACID TRANSPORTER 3"/>
    <property type="match status" value="1"/>
</dbReference>
<organism evidence="2 3">
    <name type="scientific">Syphacia muris</name>
    <dbReference type="NCBI Taxonomy" id="451379"/>
    <lineage>
        <taxon>Eukaryota</taxon>
        <taxon>Metazoa</taxon>
        <taxon>Ecdysozoa</taxon>
        <taxon>Nematoda</taxon>
        <taxon>Chromadorea</taxon>
        <taxon>Rhabditida</taxon>
        <taxon>Spirurina</taxon>
        <taxon>Oxyuridomorpha</taxon>
        <taxon>Oxyuroidea</taxon>
        <taxon>Oxyuridae</taxon>
        <taxon>Syphacia</taxon>
    </lineage>
</organism>